<proteinExistence type="predicted"/>
<feature type="compositionally biased region" description="Acidic residues" evidence="8">
    <location>
        <begin position="882"/>
        <end position="892"/>
    </location>
</feature>
<evidence type="ECO:0000256" key="1">
    <source>
        <dbReference type="ARBA" id="ARBA00004123"/>
    </source>
</evidence>
<dbReference type="GO" id="GO:0005634">
    <property type="term" value="C:nucleus"/>
    <property type="evidence" value="ECO:0007669"/>
    <property type="project" value="UniProtKB-SubCell"/>
</dbReference>
<evidence type="ECO:0000259" key="9">
    <source>
        <dbReference type="Pfam" id="PF12717"/>
    </source>
</evidence>
<dbReference type="GO" id="GO:0000779">
    <property type="term" value="C:condensed chromosome, centromeric region"/>
    <property type="evidence" value="ECO:0007669"/>
    <property type="project" value="TreeGrafter"/>
</dbReference>
<dbReference type="AlphaFoldDB" id="A0AAV5TMB9"/>
<dbReference type="GO" id="GO:0051301">
    <property type="term" value="P:cell division"/>
    <property type="evidence" value="ECO:0007669"/>
    <property type="project" value="UniProtKB-KW"/>
</dbReference>
<evidence type="ECO:0000256" key="4">
    <source>
        <dbReference type="ARBA" id="ARBA00023067"/>
    </source>
</evidence>
<dbReference type="GO" id="GO:0010032">
    <property type="term" value="P:meiotic chromosome condensation"/>
    <property type="evidence" value="ECO:0007669"/>
    <property type="project" value="TreeGrafter"/>
</dbReference>
<dbReference type="Proteomes" id="UP001432027">
    <property type="component" value="Unassembled WGS sequence"/>
</dbReference>
<dbReference type="PANTHER" id="PTHR14222">
    <property type="entry name" value="CONDENSIN"/>
    <property type="match status" value="1"/>
</dbReference>
<keyword evidence="2" id="KW-0132">Cell division</keyword>
<name>A0AAV5TMB9_9BILA</name>
<dbReference type="InterPro" id="IPR026971">
    <property type="entry name" value="CND1/NCAPD3"/>
</dbReference>
<gene>
    <name evidence="10" type="ORF">PENTCL1PPCAC_17605</name>
</gene>
<keyword evidence="7" id="KW-0175">Coiled coil</keyword>
<keyword evidence="11" id="KW-1185">Reference proteome</keyword>
<dbReference type="InterPro" id="IPR016024">
    <property type="entry name" value="ARM-type_fold"/>
</dbReference>
<keyword evidence="6" id="KW-0131">Cell cycle</keyword>
<evidence type="ECO:0000256" key="2">
    <source>
        <dbReference type="ARBA" id="ARBA00022618"/>
    </source>
</evidence>
<comment type="subcellular location">
    <subcellularLocation>
        <location evidence="1">Nucleus</location>
    </subcellularLocation>
</comment>
<feature type="compositionally biased region" description="Acidic residues" evidence="8">
    <location>
        <begin position="819"/>
        <end position="856"/>
    </location>
</feature>
<evidence type="ECO:0000313" key="10">
    <source>
        <dbReference type="EMBL" id="GMS95430.1"/>
    </source>
</evidence>
<reference evidence="10" key="1">
    <citation type="submission" date="2023-10" db="EMBL/GenBank/DDBJ databases">
        <title>Genome assembly of Pristionchus species.</title>
        <authorList>
            <person name="Yoshida K."/>
            <person name="Sommer R.J."/>
        </authorList>
    </citation>
    <scope>NUCLEOTIDE SEQUENCE</scope>
    <source>
        <strain evidence="10">RS0144</strain>
    </source>
</reference>
<sequence>MDTLSFLLEESLEKGHRRLLETTWLKAVLPLINDRENAVQAMTASLVEEHLIHPIMRSYTPDACWDMLKRVEEEVSNRRLLVRTLAFLSTQEVKKMKNTVVDTLNHKLISDPAHSNVIWMLLADLSTVFGDKIDPRNAVRTWYALPDNETANTMSYVAKVVGEGSKKLKDDERDRVAQDMENKLFEYRVHGPHISTVYLALARLMDAVGELASGKDVLERFGRRLLDEGSRIIYTELDMFTEKEEDEQEVAKEDEIRVIRIVITIGEVIQLSPSLIDSANKLFEGLQLIMSSELYLSEAFQLRRQMNSAIPSATNSRAPSAMGHHEPVSTQESDKTLMVNCETGNAGTQQTVIPSQVQQQVKTTSLRKALFTATVRRCALTTIGKFCLMDEAIAKACIATFIRQLKFNPDHIIRNNIVIVLCDLCIRYTLLVDKYTPIIASCLKDSAILVRQQTLECLTILIKEAFIRWEGQLMYRFVATILDDNGPIREYSMFCLKDVLLPQNPCMFFNHFIECLLYFNDVPRKYKMASTDSSGDIDKAIKFTLSGTENEAARIKLYEFMLDTFDDKQKFITMAKMCEEIFTAVYSEEMRIEDERVVALLTDAFKVISCEQMQLKLDVGKKGDEEEEEQPAPQVVQEAAKSMITAVFRTAIITSIMPHVLELRRYLIEKRHPIMKYMMGVLRALTKSHMDQLQEFFAGDRIALREIEYDIKRLNNLEKKLKLKAAAQAAEKEAEKALVPSSRRECGVNEGEKGGEAVEREVPIHPNQVVMRDGIEGDETGHIEEPIETSSVKEKEQENEEGLDVEMEMDEPAPIPNGEENEDEVMEEEKEEGGEEEREEVAEEGGEMEIEEIEDGDNGKTGEEDDDGEEKENEQVEGVSIVEEEEEIEEVEEVAKDKMKKKKEKKNKDNDKNEKTPAEKGEAEIKEEPIEVEEEGNKENDKEERRKKRKEKRKENAIEEKEIKEEPLDEEEERENRFAVPTMLIRGKKLPTRSTRAESEFSISNETLVEGGYGQSTPRKGTPIGDDGDGSEEREDIPHFPDLDISAIAPRPRNILKTKSKISQAPKTGTIGE</sequence>
<feature type="compositionally biased region" description="Acidic residues" evidence="8">
    <location>
        <begin position="863"/>
        <end position="872"/>
    </location>
</feature>
<evidence type="ECO:0000313" key="11">
    <source>
        <dbReference type="Proteomes" id="UP001432027"/>
    </source>
</evidence>
<evidence type="ECO:0000256" key="8">
    <source>
        <dbReference type="SAM" id="MobiDB-lite"/>
    </source>
</evidence>
<feature type="compositionally biased region" description="Acidic residues" evidence="8">
    <location>
        <begin position="797"/>
        <end position="811"/>
    </location>
</feature>
<evidence type="ECO:0000256" key="6">
    <source>
        <dbReference type="ARBA" id="ARBA00023306"/>
    </source>
</evidence>
<comment type="caution">
    <text evidence="10">The sequence shown here is derived from an EMBL/GenBank/DDBJ whole genome shotgun (WGS) entry which is preliminary data.</text>
</comment>
<keyword evidence="3" id="KW-0498">Mitosis</keyword>
<feature type="compositionally biased region" description="Basic and acidic residues" evidence="8">
    <location>
        <begin position="953"/>
        <end position="966"/>
    </location>
</feature>
<dbReference type="GO" id="GO:0042393">
    <property type="term" value="F:histone binding"/>
    <property type="evidence" value="ECO:0007669"/>
    <property type="project" value="TreeGrafter"/>
</dbReference>
<dbReference type="GO" id="GO:0007076">
    <property type="term" value="P:mitotic chromosome condensation"/>
    <property type="evidence" value="ECO:0007669"/>
    <property type="project" value="InterPro"/>
</dbReference>
<feature type="domain" description="Condensin complex subunit 1 C-terminal" evidence="9">
    <location>
        <begin position="412"/>
        <end position="580"/>
    </location>
</feature>
<dbReference type="SUPFAM" id="SSF48371">
    <property type="entry name" value="ARM repeat"/>
    <property type="match status" value="1"/>
</dbReference>
<evidence type="ECO:0000256" key="7">
    <source>
        <dbReference type="SAM" id="Coils"/>
    </source>
</evidence>
<evidence type="ECO:0000256" key="5">
    <source>
        <dbReference type="ARBA" id="ARBA00023242"/>
    </source>
</evidence>
<feature type="compositionally biased region" description="Basic and acidic residues" evidence="8">
    <location>
        <begin position="777"/>
        <end position="796"/>
    </location>
</feature>
<dbReference type="Gene3D" id="1.25.10.10">
    <property type="entry name" value="Leucine-rich Repeat Variant"/>
    <property type="match status" value="1"/>
</dbReference>
<feature type="coiled-coil region" evidence="7">
    <location>
        <begin position="704"/>
        <end position="731"/>
    </location>
</feature>
<organism evidence="10 11">
    <name type="scientific">Pristionchus entomophagus</name>
    <dbReference type="NCBI Taxonomy" id="358040"/>
    <lineage>
        <taxon>Eukaryota</taxon>
        <taxon>Metazoa</taxon>
        <taxon>Ecdysozoa</taxon>
        <taxon>Nematoda</taxon>
        <taxon>Chromadorea</taxon>
        <taxon>Rhabditida</taxon>
        <taxon>Rhabditina</taxon>
        <taxon>Diplogasteromorpha</taxon>
        <taxon>Diplogasteroidea</taxon>
        <taxon>Neodiplogasteridae</taxon>
        <taxon>Pristionchus</taxon>
    </lineage>
</organism>
<keyword evidence="5" id="KW-0539">Nucleus</keyword>
<feature type="compositionally biased region" description="Acidic residues" evidence="8">
    <location>
        <begin position="1026"/>
        <end position="1035"/>
    </location>
</feature>
<protein>
    <recommendedName>
        <fullName evidence="9">Condensin complex subunit 1 C-terminal domain-containing protein</fullName>
    </recommendedName>
</protein>
<dbReference type="GO" id="GO:0000796">
    <property type="term" value="C:condensin complex"/>
    <property type="evidence" value="ECO:0007669"/>
    <property type="project" value="TreeGrafter"/>
</dbReference>
<dbReference type="EMBL" id="BTSX01000004">
    <property type="protein sequence ID" value="GMS95430.1"/>
    <property type="molecule type" value="Genomic_DNA"/>
</dbReference>
<dbReference type="InterPro" id="IPR011989">
    <property type="entry name" value="ARM-like"/>
</dbReference>
<evidence type="ECO:0000256" key="3">
    <source>
        <dbReference type="ARBA" id="ARBA00022776"/>
    </source>
</evidence>
<dbReference type="PANTHER" id="PTHR14222:SF1">
    <property type="entry name" value="CONDENSIN-2 COMPLEX SUBUNIT D3"/>
    <property type="match status" value="1"/>
</dbReference>
<feature type="compositionally biased region" description="Basic and acidic residues" evidence="8">
    <location>
        <begin position="906"/>
        <end position="944"/>
    </location>
</feature>
<feature type="region of interest" description="Disordered" evidence="8">
    <location>
        <begin position="777"/>
        <end position="976"/>
    </location>
</feature>
<keyword evidence="4" id="KW-0226">DNA condensation</keyword>
<dbReference type="InterPro" id="IPR032682">
    <property type="entry name" value="Cnd1_C"/>
</dbReference>
<feature type="region of interest" description="Disordered" evidence="8">
    <location>
        <begin position="734"/>
        <end position="758"/>
    </location>
</feature>
<dbReference type="Pfam" id="PF12717">
    <property type="entry name" value="Cnd1"/>
    <property type="match status" value="1"/>
</dbReference>
<feature type="region of interest" description="Disordered" evidence="8">
    <location>
        <begin position="988"/>
        <end position="1073"/>
    </location>
</feature>
<accession>A0AAV5TMB9</accession>